<keyword evidence="3 9" id="KW-1133">Transmembrane helix</keyword>
<evidence type="ECO:0000256" key="7">
    <source>
        <dbReference type="PROSITE-ProRule" id="PRU00284"/>
    </source>
</evidence>
<dbReference type="GO" id="GO:0016020">
    <property type="term" value="C:membrane"/>
    <property type="evidence" value="ECO:0007669"/>
    <property type="project" value="UniProtKB-SubCell"/>
</dbReference>
<dbReference type="SUPFAM" id="SSF58104">
    <property type="entry name" value="Methyl-accepting chemotaxis protein (MCP) signaling domain"/>
    <property type="match status" value="1"/>
</dbReference>
<evidence type="ECO:0000256" key="1">
    <source>
        <dbReference type="ARBA" id="ARBA00004141"/>
    </source>
</evidence>
<dbReference type="InterPro" id="IPR004089">
    <property type="entry name" value="MCPsignal_dom"/>
</dbReference>
<feature type="region of interest" description="Disordered" evidence="8">
    <location>
        <begin position="669"/>
        <end position="733"/>
    </location>
</feature>
<dbReference type="HOGENOM" id="CLU_000445_107_27_6"/>
<dbReference type="GO" id="GO:0006935">
    <property type="term" value="P:chemotaxis"/>
    <property type="evidence" value="ECO:0007669"/>
    <property type="project" value="UniProtKB-ARBA"/>
</dbReference>
<organism evidence="12 13">
    <name type="scientific">Teredinibacter turnerae (strain ATCC 39867 / T7901)</name>
    <dbReference type="NCBI Taxonomy" id="377629"/>
    <lineage>
        <taxon>Bacteria</taxon>
        <taxon>Pseudomonadati</taxon>
        <taxon>Pseudomonadota</taxon>
        <taxon>Gammaproteobacteria</taxon>
        <taxon>Cellvibrionales</taxon>
        <taxon>Cellvibrionaceae</taxon>
        <taxon>Teredinibacter</taxon>
    </lineage>
</organism>
<comment type="similarity">
    <text evidence="6">Belongs to the methyl-accepting chemotaxis (MCP) protein family.</text>
</comment>
<evidence type="ECO:0000313" key="12">
    <source>
        <dbReference type="EMBL" id="ACR11324.1"/>
    </source>
</evidence>
<keyword evidence="4 9" id="KW-0472">Membrane</keyword>
<dbReference type="PANTHER" id="PTHR32089">
    <property type="entry name" value="METHYL-ACCEPTING CHEMOTAXIS PROTEIN MCPB"/>
    <property type="match status" value="1"/>
</dbReference>
<keyword evidence="13" id="KW-1185">Reference proteome</keyword>
<dbReference type="EMBL" id="CP001614">
    <property type="protein sequence ID" value="ACR11324.1"/>
    <property type="molecule type" value="Genomic_DNA"/>
</dbReference>
<dbReference type="GO" id="GO:0007165">
    <property type="term" value="P:signal transduction"/>
    <property type="evidence" value="ECO:0007669"/>
    <property type="project" value="UniProtKB-KW"/>
</dbReference>
<dbReference type="Pfam" id="PF00015">
    <property type="entry name" value="MCPsignal"/>
    <property type="match status" value="1"/>
</dbReference>
<dbReference type="Gene3D" id="1.10.287.950">
    <property type="entry name" value="Methyl-accepting chemotaxis protein"/>
    <property type="match status" value="1"/>
</dbReference>
<keyword evidence="5 7" id="KW-0807">Transducer</keyword>
<dbReference type="Proteomes" id="UP000009080">
    <property type="component" value="Chromosome"/>
</dbReference>
<dbReference type="PROSITE" id="PS50111">
    <property type="entry name" value="CHEMOTAXIS_TRANSDUC_2"/>
    <property type="match status" value="1"/>
</dbReference>
<keyword evidence="2 9" id="KW-0812">Transmembrane</keyword>
<evidence type="ECO:0000256" key="5">
    <source>
        <dbReference type="ARBA" id="ARBA00023224"/>
    </source>
</evidence>
<reference evidence="12 13" key="1">
    <citation type="journal article" date="2009" name="PLoS ONE">
        <title>The complete genome of Teredinibacter turnerae T7901: an intracellular endosymbiont of marine wood-boring bivalves (shipworms).</title>
        <authorList>
            <person name="Yang J.C."/>
            <person name="Madupu R."/>
            <person name="Durkin A.S."/>
            <person name="Ekborg N.A."/>
            <person name="Pedamallu C.S."/>
            <person name="Hostetler J.B."/>
            <person name="Radune D."/>
            <person name="Toms B.S."/>
            <person name="Henrissat B."/>
            <person name="Coutinho P.M."/>
            <person name="Schwarz S."/>
            <person name="Field L."/>
            <person name="Trindade-Silva A.E."/>
            <person name="Soares C.A.G."/>
            <person name="Elshahawi S."/>
            <person name="Hanora A."/>
            <person name="Schmidt E.W."/>
            <person name="Haygood M.G."/>
            <person name="Posfai J."/>
            <person name="Benner J."/>
            <person name="Madinger C."/>
            <person name="Nove J."/>
            <person name="Anton B."/>
            <person name="Chaudhary K."/>
            <person name="Foster J."/>
            <person name="Holman A."/>
            <person name="Kumar S."/>
            <person name="Lessard P.A."/>
            <person name="Luyten Y.A."/>
            <person name="Slatko B."/>
            <person name="Wood N."/>
            <person name="Wu B."/>
            <person name="Teplitski M."/>
            <person name="Mougous J.D."/>
            <person name="Ward N."/>
            <person name="Eisen J.A."/>
            <person name="Badger J.H."/>
            <person name="Distel D.L."/>
        </authorList>
    </citation>
    <scope>NUCLEOTIDE SEQUENCE [LARGE SCALE GENOMIC DNA]</scope>
    <source>
        <strain evidence="13">ATCC 39867 / T7901</strain>
    </source>
</reference>
<feature type="compositionally biased region" description="Acidic residues" evidence="8">
    <location>
        <begin position="724"/>
        <end position="733"/>
    </location>
</feature>
<evidence type="ECO:0000313" key="13">
    <source>
        <dbReference type="Proteomes" id="UP000009080"/>
    </source>
</evidence>
<evidence type="ECO:0000256" key="9">
    <source>
        <dbReference type="SAM" id="Phobius"/>
    </source>
</evidence>
<comment type="subcellular location">
    <subcellularLocation>
        <location evidence="1">Membrane</location>
        <topology evidence="1">Multi-pass membrane protein</topology>
    </subcellularLocation>
</comment>
<dbReference type="AlphaFoldDB" id="C5BLL2"/>
<name>C5BLL2_TERTT</name>
<dbReference type="CDD" id="cd11386">
    <property type="entry name" value="MCP_signal"/>
    <property type="match status" value="1"/>
</dbReference>
<dbReference type="eggNOG" id="COG0840">
    <property type="taxonomic scope" value="Bacteria"/>
</dbReference>
<feature type="transmembrane region" description="Helical" evidence="9">
    <location>
        <begin position="306"/>
        <end position="326"/>
    </location>
</feature>
<sequence length="733" mass="79013">MKSDSEGLLARAKTNPVLAILITGLVVLTGLIGLIIYELFSYAQRDQQYLQQASDLRASSFRLASLSRDATAGREEAFGDLKEVVSSMERSWSQLQSADPQTRIVLAEPLAAFNGVWTRVKQNIQVITENEDTIIFLHDVATTLNESLPELQAEHNNIVEILLENRAPADQVSVAQMQSWRAERIGRNVDKMLRGGEDADRAADQFNLDASLFGKVLEGMKNGDVAMSISRVTDPEAISSLEEISELFEFVSGSVREIFEAAPALFRARQATTSVLDDGPLILQTLGALSDAIVQLPSKRSWNNNILLVVGAVWLLFLIGIGYSLIRATNRRAKETAETNERNQNAILRLLDELADLADGDLTTTATVTEDFTGAIADSINYTIDQLRVLVSRINETSERVVDGSKDTQQTALHLAEASEHQAQEIAGASAAVNEMAVTIDQVSANAAESAGVAERSVSIANNGAKVVQNTIRGMDTIREQIQDTSKRIKRLGESSQEIGDIVSLINDIADQTNILALNAAIQASMAGDAGRGFAVVADEVQRLAERSATATKQIESLVKTIQNDTNEAVISMEQTTAEVVRGARLAQDAGVALEEIEAVSASLAELIQNISNAARQQASSAGHISNTMNVIQEITSQTSAGTNATAAAIGNLSDLAVELRGSVSGFKLPDEMTEASGDDDDDYDMAMEDGADMDVDDLDEEVVDLSLDDALDDDDPTLLHPLEEEDDENARV</sequence>
<dbReference type="RefSeq" id="WP_015817436.1">
    <property type="nucleotide sequence ID" value="NC_012997.1"/>
</dbReference>
<feature type="domain" description="HAMP" evidence="11">
    <location>
        <begin position="341"/>
        <end position="392"/>
    </location>
</feature>
<dbReference type="KEGG" id="ttu:TERTU_0234"/>
<feature type="compositionally biased region" description="Acidic residues" evidence="8">
    <location>
        <begin position="672"/>
        <end position="717"/>
    </location>
</feature>
<dbReference type="STRING" id="377629.TERTU_0234"/>
<accession>C5BLL2</accession>
<feature type="domain" description="Methyl-accepting transducer" evidence="10">
    <location>
        <begin position="397"/>
        <end position="633"/>
    </location>
</feature>
<dbReference type="InterPro" id="IPR029095">
    <property type="entry name" value="NarX-like_N"/>
</dbReference>
<proteinExistence type="inferred from homology"/>
<feature type="transmembrane region" description="Helical" evidence="9">
    <location>
        <begin position="17"/>
        <end position="40"/>
    </location>
</feature>
<evidence type="ECO:0000256" key="4">
    <source>
        <dbReference type="ARBA" id="ARBA00023136"/>
    </source>
</evidence>
<evidence type="ECO:0000256" key="2">
    <source>
        <dbReference type="ARBA" id="ARBA00022692"/>
    </source>
</evidence>
<evidence type="ECO:0000259" key="10">
    <source>
        <dbReference type="PROSITE" id="PS50111"/>
    </source>
</evidence>
<dbReference type="OrthoDB" id="9177152at2"/>
<dbReference type="Pfam" id="PF13675">
    <property type="entry name" value="PilJ"/>
    <property type="match status" value="1"/>
</dbReference>
<dbReference type="FunFam" id="1.10.287.950:FF:000001">
    <property type="entry name" value="Methyl-accepting chemotaxis sensory transducer"/>
    <property type="match status" value="1"/>
</dbReference>
<evidence type="ECO:0000256" key="6">
    <source>
        <dbReference type="ARBA" id="ARBA00029447"/>
    </source>
</evidence>
<dbReference type="SMART" id="SM00283">
    <property type="entry name" value="MA"/>
    <property type="match status" value="1"/>
</dbReference>
<dbReference type="InterPro" id="IPR003660">
    <property type="entry name" value="HAMP_dom"/>
</dbReference>
<protein>
    <submittedName>
        <fullName evidence="12">Uncharacterized protein</fullName>
    </submittedName>
</protein>
<dbReference type="PANTHER" id="PTHR32089:SF119">
    <property type="entry name" value="METHYL-ACCEPTING CHEMOTAXIS PROTEIN CTPL"/>
    <property type="match status" value="1"/>
</dbReference>
<evidence type="ECO:0000256" key="3">
    <source>
        <dbReference type="ARBA" id="ARBA00022989"/>
    </source>
</evidence>
<evidence type="ECO:0000259" key="11">
    <source>
        <dbReference type="PROSITE" id="PS50885"/>
    </source>
</evidence>
<gene>
    <name evidence="12" type="ordered locus">TERTU_0234</name>
</gene>
<evidence type="ECO:0000256" key="8">
    <source>
        <dbReference type="SAM" id="MobiDB-lite"/>
    </source>
</evidence>
<dbReference type="PROSITE" id="PS50885">
    <property type="entry name" value="HAMP"/>
    <property type="match status" value="1"/>
</dbReference>